<dbReference type="InterPro" id="IPR041715">
    <property type="entry name" value="HisRS-like_core"/>
</dbReference>
<dbReference type="Proteomes" id="UP000034854">
    <property type="component" value="Unassembled WGS sequence"/>
</dbReference>
<sequence>MQKAPPSPKGFRDITPTLAAKRRNVIGQIVAVLEKHDFVPIETPTIEFAETLTNKYGDEERLIYKFVDRGNRKLALRYDFTVPLARYVATNNPVLPFRRYQVGQVFRGENPQKGRYREFTQFDFDTVGSKDLTEDAKIIAASLEAANAVGAYSSVMFINDRKNFKNISASAVRIIDKLHKIGEEGTIKELISKGLSTKDAQQLIQNVKNSKPTKDLQELFEILKNKYKLQETKDFLFDPTLARGLDYYTGPIFELKPTTDPKDLSLGSGGRYDNLIGSIVHPAKGGAKADIPATGFSFGLDRLVEILT</sequence>
<evidence type="ECO:0000256" key="1">
    <source>
        <dbReference type="ARBA" id="ARBA00008226"/>
    </source>
</evidence>
<feature type="binding site" evidence="2">
    <location>
        <position position="107"/>
    </location>
    <ligand>
        <name>L-histidine</name>
        <dbReference type="ChEBI" id="CHEBI:57595"/>
    </ligand>
</feature>
<feature type="binding site" evidence="2">
    <location>
        <begin position="247"/>
        <end position="248"/>
    </location>
    <ligand>
        <name>L-histidine</name>
        <dbReference type="ChEBI" id="CHEBI:57595"/>
    </ligand>
</feature>
<dbReference type="PANTHER" id="PTHR11476">
    <property type="entry name" value="HISTIDYL-TRNA SYNTHETASE"/>
    <property type="match status" value="1"/>
</dbReference>
<evidence type="ECO:0000256" key="2">
    <source>
        <dbReference type="PIRSR" id="PIRSR001549-1"/>
    </source>
</evidence>
<keyword evidence="4" id="KW-0030">Aminoacyl-tRNA synthetase</keyword>
<dbReference type="AlphaFoldDB" id="A0A0G0XH13"/>
<dbReference type="InterPro" id="IPR004516">
    <property type="entry name" value="HisRS/HisZ"/>
</dbReference>
<dbReference type="CDD" id="cd00773">
    <property type="entry name" value="HisRS-like_core"/>
    <property type="match status" value="1"/>
</dbReference>
<dbReference type="PROSITE" id="PS50862">
    <property type="entry name" value="AA_TRNA_LIGASE_II"/>
    <property type="match status" value="1"/>
</dbReference>
<gene>
    <name evidence="4" type="ORF">UU34_C0008G0051</name>
</gene>
<accession>A0A0G0XH13</accession>
<evidence type="ECO:0000313" key="5">
    <source>
        <dbReference type="Proteomes" id="UP000034854"/>
    </source>
</evidence>
<comment type="caution">
    <text evidence="4">The sequence shown here is derived from an EMBL/GenBank/DDBJ whole genome shotgun (WGS) entry which is preliminary data.</text>
</comment>
<dbReference type="GO" id="GO:0005829">
    <property type="term" value="C:cytosol"/>
    <property type="evidence" value="ECO:0007669"/>
    <property type="project" value="TreeGrafter"/>
</dbReference>
<feature type="binding site" evidence="2">
    <location>
        <position position="125"/>
    </location>
    <ligand>
        <name>L-histidine</name>
        <dbReference type="ChEBI" id="CHEBI:57595"/>
    </ligand>
</feature>
<feature type="binding site" evidence="2">
    <location>
        <position position="121"/>
    </location>
    <ligand>
        <name>L-histidine</name>
        <dbReference type="ChEBI" id="CHEBI:57595"/>
    </ligand>
</feature>
<reference evidence="4 5" key="1">
    <citation type="journal article" date="2015" name="Nature">
        <title>rRNA introns, odd ribosomes, and small enigmatic genomes across a large radiation of phyla.</title>
        <authorList>
            <person name="Brown C.T."/>
            <person name="Hug L.A."/>
            <person name="Thomas B.C."/>
            <person name="Sharon I."/>
            <person name="Castelle C.J."/>
            <person name="Singh A."/>
            <person name="Wilkins M.J."/>
            <person name="Williams K.H."/>
            <person name="Banfield J.F."/>
        </authorList>
    </citation>
    <scope>NUCLEOTIDE SEQUENCE [LARGE SCALE GENOMIC DNA]</scope>
</reference>
<dbReference type="PIRSF" id="PIRSF001549">
    <property type="entry name" value="His-tRNA_synth"/>
    <property type="match status" value="1"/>
</dbReference>
<feature type="domain" description="Aminoacyl-transfer RNA synthetases class-II family profile" evidence="3">
    <location>
        <begin position="32"/>
        <end position="308"/>
    </location>
</feature>
<dbReference type="InterPro" id="IPR045864">
    <property type="entry name" value="aa-tRNA-synth_II/BPL/LPL"/>
</dbReference>
<evidence type="ECO:0000259" key="3">
    <source>
        <dbReference type="PROSITE" id="PS50862"/>
    </source>
</evidence>
<proteinExistence type="inferred from homology"/>
<dbReference type="SUPFAM" id="SSF55681">
    <property type="entry name" value="Class II aaRS and biotin synthetases"/>
    <property type="match status" value="1"/>
</dbReference>
<name>A0A0G0XH13_9BACT</name>
<organism evidence="4 5">
    <name type="scientific">Candidatus Curtissbacteria bacterium GW2011_GWA1_41_11</name>
    <dbReference type="NCBI Taxonomy" id="1618409"/>
    <lineage>
        <taxon>Bacteria</taxon>
        <taxon>Candidatus Curtissiibacteriota</taxon>
    </lineage>
</organism>
<dbReference type="PANTHER" id="PTHR11476:SF7">
    <property type="entry name" value="HISTIDINE--TRNA LIGASE"/>
    <property type="match status" value="1"/>
</dbReference>
<dbReference type="PATRIC" id="fig|1618409.3.peg.549"/>
<dbReference type="InterPro" id="IPR006195">
    <property type="entry name" value="aa-tRNA-synth_II"/>
</dbReference>
<dbReference type="EMBL" id="LCAG01000008">
    <property type="protein sequence ID" value="KKR87027.1"/>
    <property type="molecule type" value="Genomic_DNA"/>
</dbReference>
<evidence type="ECO:0000313" key="4">
    <source>
        <dbReference type="EMBL" id="KKR87027.1"/>
    </source>
</evidence>
<dbReference type="GO" id="GO:0003723">
    <property type="term" value="F:RNA binding"/>
    <property type="evidence" value="ECO:0007669"/>
    <property type="project" value="TreeGrafter"/>
</dbReference>
<keyword evidence="4" id="KW-0436">Ligase</keyword>
<feature type="binding site" evidence="2">
    <location>
        <begin position="79"/>
        <end position="81"/>
    </location>
    <ligand>
        <name>L-histidine</name>
        <dbReference type="ChEBI" id="CHEBI:57595"/>
    </ligand>
</feature>
<protein>
    <submittedName>
        <fullName evidence="4">Histidyl-tRNA synthetase</fullName>
    </submittedName>
</protein>
<dbReference type="Gene3D" id="3.30.930.10">
    <property type="entry name" value="Bira Bifunctional Protein, Domain 2"/>
    <property type="match status" value="1"/>
</dbReference>
<dbReference type="GO" id="GO:0004821">
    <property type="term" value="F:histidine-tRNA ligase activity"/>
    <property type="evidence" value="ECO:0007669"/>
    <property type="project" value="TreeGrafter"/>
</dbReference>
<dbReference type="GO" id="GO:0006427">
    <property type="term" value="P:histidyl-tRNA aminoacylation"/>
    <property type="evidence" value="ECO:0007669"/>
    <property type="project" value="TreeGrafter"/>
</dbReference>
<comment type="similarity">
    <text evidence="1">Belongs to the class-II aminoacyl-tRNA synthetase family.</text>
</comment>
<feature type="binding site" evidence="2">
    <location>
        <position position="243"/>
    </location>
    <ligand>
        <name>L-histidine</name>
        <dbReference type="ChEBI" id="CHEBI:57595"/>
    </ligand>
</feature>
<dbReference type="Pfam" id="PF13393">
    <property type="entry name" value="tRNA-synt_His"/>
    <property type="match status" value="2"/>
</dbReference>